<comment type="caution">
    <text evidence="2">The sequence shown here is derived from an EMBL/GenBank/DDBJ whole genome shotgun (WGS) entry which is preliminary data.</text>
</comment>
<keyword evidence="3" id="KW-1185">Reference proteome</keyword>
<feature type="compositionally biased region" description="Basic and acidic residues" evidence="1">
    <location>
        <begin position="1"/>
        <end position="22"/>
    </location>
</feature>
<name>A0ABP0IB91_9DINO</name>
<sequence length="520" mass="58556">MRVSFHDVHERERTRQHFDHRSKGSGKSRRNYAHMAEDEDPIEDYDMPEYDNIDENAEVFADEALSRMTWSSTEVRWKLIHRTMEPPTMMKSMKLTLQWKSHWAGDAACSKASRGGPHRGGKSKGKGCGKSKSRAYAAGDEPLYFNLGLSDEEDASAFMLRHEDEDEQGKMEQDAGWTELDEKRKTPTYAASIDSDASWSRIAPGYNDSTMPMPAPEVLFPEIEQPGDYMPRLPNPGLQRQMPVLIRDAKIEQGTLNERGMQVVMDLLRQQYQIAYYHDFSEGINGFAWWQRIVTFASGTSGNLFFGCTMFGKTECRFTLRMEEGYERAKRAAAIAARRNDHEPNDTAGSRTENSIEPPAEENETVPNETLQQHHHIGEAPGELDESRICLLDTACTSCMHSKAWRVAYERRLPAGQGCEKTQNLKTFHFADGPSTSGQVNVWRIPVVIIGRPGAIMSAEIETGTTPLLLSISAMEALGMSLFMKERMVLIGSLDVKVPMIKTRTKHLALDVTGSVFICT</sequence>
<feature type="compositionally biased region" description="Basic residues" evidence="1">
    <location>
        <begin position="23"/>
        <end position="32"/>
    </location>
</feature>
<feature type="region of interest" description="Disordered" evidence="1">
    <location>
        <begin position="335"/>
        <end position="375"/>
    </location>
</feature>
<organism evidence="2 3">
    <name type="scientific">Durusdinium trenchii</name>
    <dbReference type="NCBI Taxonomy" id="1381693"/>
    <lineage>
        <taxon>Eukaryota</taxon>
        <taxon>Sar</taxon>
        <taxon>Alveolata</taxon>
        <taxon>Dinophyceae</taxon>
        <taxon>Suessiales</taxon>
        <taxon>Symbiodiniaceae</taxon>
        <taxon>Durusdinium</taxon>
    </lineage>
</organism>
<dbReference type="Proteomes" id="UP001642464">
    <property type="component" value="Unassembled WGS sequence"/>
</dbReference>
<feature type="region of interest" description="Disordered" evidence="1">
    <location>
        <begin position="108"/>
        <end position="133"/>
    </location>
</feature>
<evidence type="ECO:0000313" key="3">
    <source>
        <dbReference type="Proteomes" id="UP001642464"/>
    </source>
</evidence>
<dbReference type="EMBL" id="CAXAMM010003302">
    <property type="protein sequence ID" value="CAK8999287.1"/>
    <property type="molecule type" value="Genomic_DNA"/>
</dbReference>
<reference evidence="2 3" key="1">
    <citation type="submission" date="2024-02" db="EMBL/GenBank/DDBJ databases">
        <authorList>
            <person name="Chen Y."/>
            <person name="Shah S."/>
            <person name="Dougan E. K."/>
            <person name="Thang M."/>
            <person name="Chan C."/>
        </authorList>
    </citation>
    <scope>NUCLEOTIDE SEQUENCE [LARGE SCALE GENOMIC DNA]</scope>
</reference>
<gene>
    <name evidence="2" type="ORF">SCF082_LOCUS5995</name>
</gene>
<evidence type="ECO:0000313" key="2">
    <source>
        <dbReference type="EMBL" id="CAK8999287.1"/>
    </source>
</evidence>
<protein>
    <submittedName>
        <fullName evidence="2">Retrovirus-related Pol polyprotein from transposon TNT 1-94</fullName>
    </submittedName>
</protein>
<feature type="compositionally biased region" description="Basic residues" evidence="1">
    <location>
        <begin position="116"/>
        <end position="133"/>
    </location>
</feature>
<proteinExistence type="predicted"/>
<feature type="region of interest" description="Disordered" evidence="1">
    <location>
        <begin position="1"/>
        <end position="37"/>
    </location>
</feature>
<evidence type="ECO:0000256" key="1">
    <source>
        <dbReference type="SAM" id="MobiDB-lite"/>
    </source>
</evidence>
<accession>A0ABP0IB91</accession>